<sequence>MLSKHTAFSSPMEKDITPDPKLLEKVSECDRCLAVARHQQHPPAHLSPELSDVFDFFIALTICNTVVVTAPDQPRQKASPAPEAPREPATPSTPRRQPSRMGVRVRFEQLKSPVKTLEGLLRRFSPSRLTDGTSGS</sequence>
<reference evidence="3" key="1">
    <citation type="journal article" date="2013" name="Science">
        <title>Comparative analysis of bat genomes provides insight into the evolution of flight and immunity.</title>
        <authorList>
            <person name="Zhang G."/>
            <person name="Cowled C."/>
            <person name="Shi Z."/>
            <person name="Huang Z."/>
            <person name="Bishop-Lilly K.A."/>
            <person name="Fang X."/>
            <person name="Wynne J.W."/>
            <person name="Xiong Z."/>
            <person name="Baker M.L."/>
            <person name="Zhao W."/>
            <person name="Tachedjian M."/>
            <person name="Zhu Y."/>
            <person name="Zhou P."/>
            <person name="Jiang X."/>
            <person name="Ng J."/>
            <person name="Yang L."/>
            <person name="Wu L."/>
            <person name="Xiao J."/>
            <person name="Feng Y."/>
            <person name="Chen Y."/>
            <person name="Sun X."/>
            <person name="Zhang Y."/>
            <person name="Marsh G.A."/>
            <person name="Crameri G."/>
            <person name="Broder C.C."/>
            <person name="Frey K.G."/>
            <person name="Wang L.F."/>
            <person name="Wang J."/>
        </authorList>
    </citation>
    <scope>NUCLEOTIDE SEQUENCE [LARGE SCALE GENOMIC DNA]</scope>
</reference>
<evidence type="ECO:0000256" key="1">
    <source>
        <dbReference type="SAM" id="MobiDB-lite"/>
    </source>
</evidence>
<proteinExistence type="predicted"/>
<evidence type="ECO:0000313" key="3">
    <source>
        <dbReference type="Proteomes" id="UP000010556"/>
    </source>
</evidence>
<protein>
    <submittedName>
        <fullName evidence="2">Putative phospholipid-transporting ATPase VA</fullName>
    </submittedName>
</protein>
<name>L5MI68_MYODS</name>
<organism evidence="2 3">
    <name type="scientific">Myotis davidii</name>
    <name type="common">David's myotis</name>
    <dbReference type="NCBI Taxonomy" id="225400"/>
    <lineage>
        <taxon>Eukaryota</taxon>
        <taxon>Metazoa</taxon>
        <taxon>Chordata</taxon>
        <taxon>Craniata</taxon>
        <taxon>Vertebrata</taxon>
        <taxon>Euteleostomi</taxon>
        <taxon>Mammalia</taxon>
        <taxon>Eutheria</taxon>
        <taxon>Laurasiatheria</taxon>
        <taxon>Chiroptera</taxon>
        <taxon>Yangochiroptera</taxon>
        <taxon>Vespertilionidae</taxon>
        <taxon>Myotis</taxon>
    </lineage>
</organism>
<feature type="region of interest" description="Disordered" evidence="1">
    <location>
        <begin position="69"/>
        <end position="108"/>
    </location>
</feature>
<gene>
    <name evidence="2" type="ORF">MDA_GLEAN10003953</name>
</gene>
<accession>L5MI68</accession>
<evidence type="ECO:0000313" key="2">
    <source>
        <dbReference type="EMBL" id="ELK37982.1"/>
    </source>
</evidence>
<keyword evidence="3" id="KW-1185">Reference proteome</keyword>
<dbReference type="Proteomes" id="UP000010556">
    <property type="component" value="Unassembled WGS sequence"/>
</dbReference>
<dbReference type="AlphaFoldDB" id="L5MI68"/>
<dbReference type="EMBL" id="KB099700">
    <property type="protein sequence ID" value="ELK37982.1"/>
    <property type="molecule type" value="Genomic_DNA"/>
</dbReference>